<dbReference type="AlphaFoldDB" id="A0A914SHD4"/>
<feature type="domain" description="Alcohol dehydrogenase-like C-terminal" evidence="9">
    <location>
        <begin position="30"/>
        <end position="152"/>
    </location>
</feature>
<dbReference type="PANTHER" id="PTHR43161:SF9">
    <property type="entry name" value="SORBITOL DEHYDROGENASE"/>
    <property type="match status" value="1"/>
</dbReference>
<evidence type="ECO:0000256" key="7">
    <source>
        <dbReference type="ARBA" id="ARBA00026132"/>
    </source>
</evidence>
<name>A0A914SHD4_PAREQ</name>
<dbReference type="PANTHER" id="PTHR43161">
    <property type="entry name" value="SORBITOL DEHYDROGENASE"/>
    <property type="match status" value="1"/>
</dbReference>
<keyword evidence="3" id="KW-0479">Metal-binding</keyword>
<dbReference type="SUPFAM" id="SSF51735">
    <property type="entry name" value="NAD(P)-binding Rossmann-fold domains"/>
    <property type="match status" value="1"/>
</dbReference>
<organism evidence="10 11">
    <name type="scientific">Parascaris equorum</name>
    <name type="common">Equine roundworm</name>
    <dbReference type="NCBI Taxonomy" id="6256"/>
    <lineage>
        <taxon>Eukaryota</taxon>
        <taxon>Metazoa</taxon>
        <taxon>Ecdysozoa</taxon>
        <taxon>Nematoda</taxon>
        <taxon>Chromadorea</taxon>
        <taxon>Rhabditida</taxon>
        <taxon>Spirurina</taxon>
        <taxon>Ascaridomorpha</taxon>
        <taxon>Ascaridoidea</taxon>
        <taxon>Ascarididae</taxon>
        <taxon>Parascaris</taxon>
    </lineage>
</organism>
<keyword evidence="6" id="KW-0520">NAD</keyword>
<dbReference type="Pfam" id="PF00107">
    <property type="entry name" value="ADH_zinc_N"/>
    <property type="match status" value="1"/>
</dbReference>
<evidence type="ECO:0000313" key="11">
    <source>
        <dbReference type="WBParaSite" id="PEQ_0001339101-mRNA-1"/>
    </source>
</evidence>
<dbReference type="FunFam" id="3.40.50.720:FF:000068">
    <property type="entry name" value="Sorbitol dehydrogenase"/>
    <property type="match status" value="1"/>
</dbReference>
<accession>A0A914SHD4</accession>
<comment type="similarity">
    <text evidence="2">Belongs to the zinc-containing alcohol dehydrogenase family.</text>
</comment>
<dbReference type="GO" id="GO:0046872">
    <property type="term" value="F:metal ion binding"/>
    <property type="evidence" value="ECO:0007669"/>
    <property type="project" value="UniProtKB-KW"/>
</dbReference>
<dbReference type="Proteomes" id="UP000887564">
    <property type="component" value="Unplaced"/>
</dbReference>
<proteinExistence type="inferred from homology"/>
<dbReference type="WBParaSite" id="PEQ_0001339101-mRNA-1">
    <property type="protein sequence ID" value="PEQ_0001339101-mRNA-1"/>
    <property type="gene ID" value="PEQ_0001339101"/>
</dbReference>
<dbReference type="InterPro" id="IPR036291">
    <property type="entry name" value="NAD(P)-bd_dom_sf"/>
</dbReference>
<evidence type="ECO:0000256" key="2">
    <source>
        <dbReference type="ARBA" id="ARBA00008072"/>
    </source>
</evidence>
<evidence type="ECO:0000256" key="4">
    <source>
        <dbReference type="ARBA" id="ARBA00022833"/>
    </source>
</evidence>
<evidence type="ECO:0000259" key="9">
    <source>
        <dbReference type="Pfam" id="PF00107"/>
    </source>
</evidence>
<evidence type="ECO:0000256" key="5">
    <source>
        <dbReference type="ARBA" id="ARBA00023002"/>
    </source>
</evidence>
<evidence type="ECO:0000256" key="1">
    <source>
        <dbReference type="ARBA" id="ARBA00001947"/>
    </source>
</evidence>
<keyword evidence="4" id="KW-0862">Zinc</keyword>
<dbReference type="GO" id="GO:0006062">
    <property type="term" value="P:sorbitol catabolic process"/>
    <property type="evidence" value="ECO:0007669"/>
    <property type="project" value="TreeGrafter"/>
</dbReference>
<reference evidence="11" key="1">
    <citation type="submission" date="2022-11" db="UniProtKB">
        <authorList>
            <consortium name="WormBaseParasite"/>
        </authorList>
    </citation>
    <scope>IDENTIFICATION</scope>
</reference>
<keyword evidence="5" id="KW-0560">Oxidoreductase</keyword>
<dbReference type="GO" id="GO:0003939">
    <property type="term" value="F:L-iditol 2-dehydrogenase (NAD+) activity"/>
    <property type="evidence" value="ECO:0007669"/>
    <property type="project" value="TreeGrafter"/>
</dbReference>
<evidence type="ECO:0000256" key="3">
    <source>
        <dbReference type="ARBA" id="ARBA00022723"/>
    </source>
</evidence>
<keyword evidence="10" id="KW-1185">Reference proteome</keyword>
<evidence type="ECO:0000313" key="10">
    <source>
        <dbReference type="Proteomes" id="UP000887564"/>
    </source>
</evidence>
<protein>
    <recommendedName>
        <fullName evidence="7">Sorbitol dehydrogenase</fullName>
    </recommendedName>
    <alternativeName>
        <fullName evidence="8">Polyol dehydrogenase</fullName>
    </alternativeName>
</protein>
<dbReference type="InterPro" id="IPR013149">
    <property type="entry name" value="ADH-like_C"/>
</dbReference>
<comment type="cofactor">
    <cofactor evidence="1">
        <name>Zn(2+)</name>
        <dbReference type="ChEBI" id="CHEBI:29105"/>
    </cofactor>
</comment>
<evidence type="ECO:0000256" key="6">
    <source>
        <dbReference type="ARBA" id="ARBA00023027"/>
    </source>
</evidence>
<sequence length="188" mass="19974">LIEPLSVAVHACRRANVSIGDKVLVLGAGPIGLVNLLTAKAMGASAVFMTDIVDSRLNLGKALGADHILNVKDMKTEDVARKIVSDLGVQPDAAIECTGVAMSIETGIYAVKSGGTMVMIGLGASRIEMPIVEAATREIDLRGIFRYNRSLKCSLYCSYPTAIEMIASGKVNLKGLTRAHFKLQESLE</sequence>
<evidence type="ECO:0000256" key="8">
    <source>
        <dbReference type="ARBA" id="ARBA00032485"/>
    </source>
</evidence>
<dbReference type="Gene3D" id="3.40.50.720">
    <property type="entry name" value="NAD(P)-binding Rossmann-like Domain"/>
    <property type="match status" value="1"/>
</dbReference>